<reference evidence="9" key="2">
    <citation type="submission" date="2023-06" db="EMBL/GenBank/DDBJ databases">
        <authorList>
            <person name="Ma L."/>
            <person name="Liu K.-W."/>
            <person name="Li Z."/>
            <person name="Hsiao Y.-Y."/>
            <person name="Qi Y."/>
            <person name="Fu T."/>
            <person name="Tang G."/>
            <person name="Zhang D."/>
            <person name="Sun W.-H."/>
            <person name="Liu D.-K."/>
            <person name="Li Y."/>
            <person name="Chen G.-Z."/>
            <person name="Liu X.-D."/>
            <person name="Liao X.-Y."/>
            <person name="Jiang Y.-T."/>
            <person name="Yu X."/>
            <person name="Hao Y."/>
            <person name="Huang J."/>
            <person name="Zhao X.-W."/>
            <person name="Ke S."/>
            <person name="Chen Y.-Y."/>
            <person name="Wu W.-L."/>
            <person name="Hsu J.-L."/>
            <person name="Lin Y.-F."/>
            <person name="Huang M.-D."/>
            <person name="Li C.-Y."/>
            <person name="Huang L."/>
            <person name="Wang Z.-W."/>
            <person name="Zhao X."/>
            <person name="Zhong W.-Y."/>
            <person name="Peng D.-H."/>
            <person name="Ahmad S."/>
            <person name="Lan S."/>
            <person name="Zhang J.-S."/>
            <person name="Tsai W.-C."/>
            <person name="Van De Peer Y."/>
            <person name="Liu Z.-J."/>
        </authorList>
    </citation>
    <scope>NUCLEOTIDE SEQUENCE</scope>
    <source>
        <strain evidence="9">SCP</strain>
        <tissue evidence="9">Leaves</tissue>
    </source>
</reference>
<evidence type="ECO:0000256" key="6">
    <source>
        <dbReference type="ARBA" id="ARBA00023295"/>
    </source>
</evidence>
<dbReference type="GO" id="GO:0005975">
    <property type="term" value="P:carbohydrate metabolic process"/>
    <property type="evidence" value="ECO:0007669"/>
    <property type="project" value="InterPro"/>
</dbReference>
<evidence type="ECO:0000256" key="8">
    <source>
        <dbReference type="RuleBase" id="RU361169"/>
    </source>
</evidence>
<dbReference type="AlphaFoldDB" id="A0AAV9AU26"/>
<dbReference type="Pfam" id="PF00295">
    <property type="entry name" value="Glyco_hydro_28"/>
    <property type="match status" value="1"/>
</dbReference>
<dbReference type="GO" id="GO:0004650">
    <property type="term" value="F:polygalacturonase activity"/>
    <property type="evidence" value="ECO:0007669"/>
    <property type="project" value="InterPro"/>
</dbReference>
<evidence type="ECO:0000256" key="1">
    <source>
        <dbReference type="ARBA" id="ARBA00004191"/>
    </source>
</evidence>
<evidence type="ECO:0000313" key="9">
    <source>
        <dbReference type="EMBL" id="KAK1267411.1"/>
    </source>
</evidence>
<reference evidence="9" key="1">
    <citation type="journal article" date="2023" name="Nat. Commun.">
        <title>Diploid and tetraploid genomes of Acorus and the evolution of monocots.</title>
        <authorList>
            <person name="Ma L."/>
            <person name="Liu K.W."/>
            <person name="Li Z."/>
            <person name="Hsiao Y.Y."/>
            <person name="Qi Y."/>
            <person name="Fu T."/>
            <person name="Tang G.D."/>
            <person name="Zhang D."/>
            <person name="Sun W.H."/>
            <person name="Liu D.K."/>
            <person name="Li Y."/>
            <person name="Chen G.Z."/>
            <person name="Liu X.D."/>
            <person name="Liao X.Y."/>
            <person name="Jiang Y.T."/>
            <person name="Yu X."/>
            <person name="Hao Y."/>
            <person name="Huang J."/>
            <person name="Zhao X.W."/>
            <person name="Ke S."/>
            <person name="Chen Y.Y."/>
            <person name="Wu W.L."/>
            <person name="Hsu J.L."/>
            <person name="Lin Y.F."/>
            <person name="Huang M.D."/>
            <person name="Li C.Y."/>
            <person name="Huang L."/>
            <person name="Wang Z.W."/>
            <person name="Zhao X."/>
            <person name="Zhong W.Y."/>
            <person name="Peng D.H."/>
            <person name="Ahmad S."/>
            <person name="Lan S."/>
            <person name="Zhang J.S."/>
            <person name="Tsai W.C."/>
            <person name="Van de Peer Y."/>
            <person name="Liu Z.J."/>
        </authorList>
    </citation>
    <scope>NUCLEOTIDE SEQUENCE</scope>
    <source>
        <strain evidence="9">SCP</strain>
    </source>
</reference>
<name>A0AAV9AU26_ACOGR</name>
<keyword evidence="6 8" id="KW-0326">Glycosidase</keyword>
<evidence type="ECO:0000256" key="3">
    <source>
        <dbReference type="ARBA" id="ARBA00022512"/>
    </source>
</evidence>
<dbReference type="GO" id="GO:0071555">
    <property type="term" value="P:cell wall organization"/>
    <property type="evidence" value="ECO:0007669"/>
    <property type="project" value="UniProtKB-KW"/>
</dbReference>
<dbReference type="EMBL" id="JAUJYN010000007">
    <property type="protein sequence ID" value="KAK1267411.1"/>
    <property type="molecule type" value="Genomic_DNA"/>
</dbReference>
<proteinExistence type="inferred from homology"/>
<evidence type="ECO:0000256" key="2">
    <source>
        <dbReference type="ARBA" id="ARBA00008834"/>
    </source>
</evidence>
<keyword evidence="7" id="KW-0961">Cell wall biogenesis/degradation</keyword>
<keyword evidence="5 8" id="KW-0378">Hydrolase</keyword>
<dbReference type="SUPFAM" id="SSF51126">
    <property type="entry name" value="Pectin lyase-like"/>
    <property type="match status" value="1"/>
</dbReference>
<dbReference type="InterPro" id="IPR000743">
    <property type="entry name" value="Glyco_hydro_28"/>
</dbReference>
<evidence type="ECO:0000256" key="4">
    <source>
        <dbReference type="ARBA" id="ARBA00022525"/>
    </source>
</evidence>
<dbReference type="Gene3D" id="2.160.20.10">
    <property type="entry name" value="Single-stranded right-handed beta-helix, Pectin lyase-like"/>
    <property type="match status" value="1"/>
</dbReference>
<evidence type="ECO:0000256" key="5">
    <source>
        <dbReference type="ARBA" id="ARBA00022801"/>
    </source>
</evidence>
<dbReference type="Proteomes" id="UP001179952">
    <property type="component" value="Unassembled WGS sequence"/>
</dbReference>
<dbReference type="InterPro" id="IPR011050">
    <property type="entry name" value="Pectin_lyase_fold/virulence"/>
</dbReference>
<keyword evidence="3" id="KW-0134">Cell wall</keyword>
<comment type="caution">
    <text evidence="9">The sequence shown here is derived from an EMBL/GenBank/DDBJ whole genome shotgun (WGS) entry which is preliminary data.</text>
</comment>
<evidence type="ECO:0000256" key="7">
    <source>
        <dbReference type="ARBA" id="ARBA00023316"/>
    </source>
</evidence>
<comment type="similarity">
    <text evidence="2 8">Belongs to the glycosyl hydrolase 28 family.</text>
</comment>
<protein>
    <submittedName>
        <fullName evidence="9">Uncharacterized protein</fullName>
    </submittedName>
</protein>
<comment type="subcellular location">
    <subcellularLocation>
        <location evidence="1">Secreted</location>
        <location evidence="1">Cell wall</location>
    </subcellularLocation>
</comment>
<keyword evidence="10" id="KW-1185">Reference proteome</keyword>
<evidence type="ECO:0000313" key="10">
    <source>
        <dbReference type="Proteomes" id="UP001179952"/>
    </source>
</evidence>
<accession>A0AAV9AU26</accession>
<organism evidence="9 10">
    <name type="scientific">Acorus gramineus</name>
    <name type="common">Dwarf sweet flag</name>
    <dbReference type="NCBI Taxonomy" id="55184"/>
    <lineage>
        <taxon>Eukaryota</taxon>
        <taxon>Viridiplantae</taxon>
        <taxon>Streptophyta</taxon>
        <taxon>Embryophyta</taxon>
        <taxon>Tracheophyta</taxon>
        <taxon>Spermatophyta</taxon>
        <taxon>Magnoliopsida</taxon>
        <taxon>Liliopsida</taxon>
        <taxon>Acoraceae</taxon>
        <taxon>Acorus</taxon>
    </lineage>
</organism>
<gene>
    <name evidence="9" type="ORF">QJS04_geneDACA009123</name>
</gene>
<keyword evidence="4" id="KW-0964">Secreted</keyword>
<dbReference type="InterPro" id="IPR012334">
    <property type="entry name" value="Pectin_lyas_fold"/>
</dbReference>
<sequence length="94" mass="10317">MSFYDWFGHQIDIILLFVQTSSHVQISDVSFRNIKGTSVSIVAVSLVCSDSVPCQNVELENIDLKFYKKGKKTNAVCMNVNGSSSGVENPPSCL</sequence>
<dbReference type="PANTHER" id="PTHR31375">
    <property type="match status" value="1"/>
</dbReference>